<comment type="caution">
    <text evidence="5">The sequence shown here is derived from an EMBL/GenBank/DDBJ whole genome shotgun (WGS) entry which is preliminary data.</text>
</comment>
<evidence type="ECO:0000313" key="6">
    <source>
        <dbReference type="Proteomes" id="UP000824998"/>
    </source>
</evidence>
<dbReference type="PROSITE" id="PS51910">
    <property type="entry name" value="GH18_2"/>
    <property type="match status" value="1"/>
</dbReference>
<dbReference type="GO" id="GO:0005975">
    <property type="term" value="P:carbohydrate metabolic process"/>
    <property type="evidence" value="ECO:0007669"/>
    <property type="project" value="InterPro"/>
</dbReference>
<dbReference type="GO" id="GO:0006032">
    <property type="term" value="P:chitin catabolic process"/>
    <property type="evidence" value="ECO:0007669"/>
    <property type="project" value="TreeGrafter"/>
</dbReference>
<dbReference type="Gene3D" id="3.10.50.10">
    <property type="match status" value="1"/>
</dbReference>
<dbReference type="InterPro" id="IPR029070">
    <property type="entry name" value="Chitinase_insertion_sf"/>
</dbReference>
<dbReference type="GO" id="GO:0005576">
    <property type="term" value="C:extracellular region"/>
    <property type="evidence" value="ECO:0007669"/>
    <property type="project" value="TreeGrafter"/>
</dbReference>
<reference evidence="5" key="1">
    <citation type="journal article" date="2021" name="IMA Fungus">
        <title>Genomic characterization of three marine fungi, including Emericellopsis atlantica sp. nov. with signatures of a generalist lifestyle and marine biomass degradation.</title>
        <authorList>
            <person name="Hagestad O.C."/>
            <person name="Hou L."/>
            <person name="Andersen J.H."/>
            <person name="Hansen E.H."/>
            <person name="Altermark B."/>
            <person name="Li C."/>
            <person name="Kuhnert E."/>
            <person name="Cox R.J."/>
            <person name="Crous P.W."/>
            <person name="Spatafora J.W."/>
            <person name="Lail K."/>
            <person name="Amirebrahimi M."/>
            <person name="Lipzen A."/>
            <person name="Pangilinan J."/>
            <person name="Andreopoulos W."/>
            <person name="Hayes R.D."/>
            <person name="Ng V."/>
            <person name="Grigoriev I.V."/>
            <person name="Jackson S.A."/>
            <person name="Sutton T.D.S."/>
            <person name="Dobson A.D.W."/>
            <person name="Rama T."/>
        </authorList>
    </citation>
    <scope>NUCLEOTIDE SEQUENCE</scope>
    <source>
        <strain evidence="5">TRa018bII</strain>
    </source>
</reference>
<dbReference type="GO" id="GO:0008061">
    <property type="term" value="F:chitin binding"/>
    <property type="evidence" value="ECO:0007669"/>
    <property type="project" value="InterPro"/>
</dbReference>
<dbReference type="Pfam" id="PF00704">
    <property type="entry name" value="Glyco_hydro_18"/>
    <property type="match status" value="1"/>
</dbReference>
<accession>A0A9P7YF29</accession>
<evidence type="ECO:0000259" key="4">
    <source>
        <dbReference type="PROSITE" id="PS51910"/>
    </source>
</evidence>
<organism evidence="5 6">
    <name type="scientific">Amylocarpus encephaloides</name>
    <dbReference type="NCBI Taxonomy" id="45428"/>
    <lineage>
        <taxon>Eukaryota</taxon>
        <taxon>Fungi</taxon>
        <taxon>Dikarya</taxon>
        <taxon>Ascomycota</taxon>
        <taxon>Pezizomycotina</taxon>
        <taxon>Leotiomycetes</taxon>
        <taxon>Helotiales</taxon>
        <taxon>Helotiales incertae sedis</taxon>
        <taxon>Amylocarpus</taxon>
    </lineage>
</organism>
<dbReference type="InterPro" id="IPR001223">
    <property type="entry name" value="Glyco_hydro18_cat"/>
</dbReference>
<dbReference type="OrthoDB" id="73875at2759"/>
<dbReference type="SUPFAM" id="SSF51445">
    <property type="entry name" value="(Trans)glycosidases"/>
    <property type="match status" value="1"/>
</dbReference>
<dbReference type="EC" id="3.2.1.14" evidence="2"/>
<comment type="similarity">
    <text evidence="1">Belongs to the glycosyl hydrolase 18 family. Chitinase class V subfamily.</text>
</comment>
<dbReference type="InterPro" id="IPR050314">
    <property type="entry name" value="Glycosyl_Hydrlase_18"/>
</dbReference>
<sequence>MRQPYFLLCHLLCCLNVVLGEARILMYLTGQHPIPPSDPSLVADITHVALAFMPSSRFSQRQHPNNPTGALSDNDWPLFASVSDSRKKFPKGTKILVAIGGWGDDEGFEMAARTQEGRDLWSNNVARMIESTGADGVDIDWEYPGGNGQRYLQPNQTNPTKSWQIQAFPLLLSSLRQHVGSSKLITTAVPGHPRDMLAFNPSTMPFILQSLDFLNIMTYDLMNRRDTQTSHHAGTQSSLRSIKAYESLGVPTAKMNLGFAFYVKWYKTDISEAGHKKCAEAWKNNAGIGCPTSLMEDPKTGGDLGKSGAFSWHDEVPGELEQSFEKALMEKKWDEQGGGCGYWDEQEDIWWSWEDEREISVKIDKLAKEKQVGGVFAWGLGEDGEKFEHLKTLTNSFRKLEIEGPDMRDEL</sequence>
<keyword evidence="6" id="KW-1185">Reference proteome</keyword>
<proteinExistence type="inferred from homology"/>
<evidence type="ECO:0000256" key="1">
    <source>
        <dbReference type="ARBA" id="ARBA00008682"/>
    </source>
</evidence>
<evidence type="ECO:0000256" key="2">
    <source>
        <dbReference type="ARBA" id="ARBA00012729"/>
    </source>
</evidence>
<evidence type="ECO:0000313" key="5">
    <source>
        <dbReference type="EMBL" id="KAG9232733.1"/>
    </source>
</evidence>
<dbReference type="EMBL" id="MU251533">
    <property type="protein sequence ID" value="KAG9232733.1"/>
    <property type="molecule type" value="Genomic_DNA"/>
</dbReference>
<dbReference type="InterPro" id="IPR017853">
    <property type="entry name" value="GH"/>
</dbReference>
<feature type="signal peptide" evidence="3">
    <location>
        <begin position="1"/>
        <end position="22"/>
    </location>
</feature>
<keyword evidence="5" id="KW-0378">Hydrolase</keyword>
<dbReference type="Proteomes" id="UP000824998">
    <property type="component" value="Unassembled WGS sequence"/>
</dbReference>
<dbReference type="PANTHER" id="PTHR11177">
    <property type="entry name" value="CHITINASE"/>
    <property type="match status" value="1"/>
</dbReference>
<protein>
    <recommendedName>
        <fullName evidence="2">chitinase</fullName>
        <ecNumber evidence="2">3.2.1.14</ecNumber>
    </recommendedName>
</protein>
<dbReference type="Gene3D" id="3.20.20.80">
    <property type="entry name" value="Glycosidases"/>
    <property type="match status" value="1"/>
</dbReference>
<feature type="domain" description="GH18" evidence="4">
    <location>
        <begin position="22"/>
        <end position="400"/>
    </location>
</feature>
<keyword evidence="3" id="KW-0732">Signal</keyword>
<dbReference type="PANTHER" id="PTHR11177:SF378">
    <property type="entry name" value="CHITINASE"/>
    <property type="match status" value="1"/>
</dbReference>
<dbReference type="SMART" id="SM00636">
    <property type="entry name" value="Glyco_18"/>
    <property type="match status" value="1"/>
</dbReference>
<dbReference type="GO" id="GO:0008843">
    <property type="term" value="F:endochitinase activity"/>
    <property type="evidence" value="ECO:0007669"/>
    <property type="project" value="UniProtKB-EC"/>
</dbReference>
<dbReference type="InterPro" id="IPR011583">
    <property type="entry name" value="Chitinase_II/V-like_cat"/>
</dbReference>
<name>A0A9P7YF29_9HELO</name>
<feature type="chain" id="PRO_5040122679" description="chitinase" evidence="3">
    <location>
        <begin position="23"/>
        <end position="411"/>
    </location>
</feature>
<gene>
    <name evidence="5" type="ORF">BJ875DRAFT_466072</name>
</gene>
<dbReference type="AlphaFoldDB" id="A0A9P7YF29"/>
<evidence type="ECO:0000256" key="3">
    <source>
        <dbReference type="SAM" id="SignalP"/>
    </source>
</evidence>